<dbReference type="Proteomes" id="UP000503462">
    <property type="component" value="Chromosome 1"/>
</dbReference>
<dbReference type="EMBL" id="CP051139">
    <property type="protein sequence ID" value="QIW95957.1"/>
    <property type="molecule type" value="Genomic_DNA"/>
</dbReference>
<dbReference type="Gene3D" id="3.30.2350.20">
    <property type="entry name" value="TruD, catalytic domain"/>
    <property type="match status" value="2"/>
</dbReference>
<dbReference type="GO" id="GO:0008033">
    <property type="term" value="P:tRNA processing"/>
    <property type="evidence" value="ECO:0007669"/>
    <property type="project" value="UniProtKB-KW"/>
</dbReference>
<keyword evidence="2" id="KW-0819">tRNA processing</keyword>
<feature type="compositionally biased region" description="Basic and acidic residues" evidence="4">
    <location>
        <begin position="233"/>
        <end position="248"/>
    </location>
</feature>
<feature type="domain" description="TRUD" evidence="5">
    <location>
        <begin position="391"/>
        <end position="662"/>
    </location>
</feature>
<evidence type="ECO:0000256" key="1">
    <source>
        <dbReference type="ARBA" id="ARBA00007953"/>
    </source>
</evidence>
<proteinExistence type="inferred from homology"/>
<keyword evidence="3" id="KW-0413">Isomerase</keyword>
<evidence type="ECO:0000256" key="4">
    <source>
        <dbReference type="SAM" id="MobiDB-lite"/>
    </source>
</evidence>
<reference evidence="6 7" key="1">
    <citation type="journal article" date="2016" name="Sci. Rep.">
        <title>Peltaster fructicola genome reveals evolution from an invasive phytopathogen to an ectophytic parasite.</title>
        <authorList>
            <person name="Xu C."/>
            <person name="Chen H."/>
            <person name="Gleason M.L."/>
            <person name="Xu J.R."/>
            <person name="Liu H."/>
            <person name="Zhang R."/>
            <person name="Sun G."/>
        </authorList>
    </citation>
    <scope>NUCLEOTIDE SEQUENCE [LARGE SCALE GENOMIC DNA]</scope>
    <source>
        <strain evidence="6 7">LNHT1506</strain>
    </source>
</reference>
<evidence type="ECO:0000259" key="5">
    <source>
        <dbReference type="PROSITE" id="PS50984"/>
    </source>
</evidence>
<feature type="region of interest" description="Disordered" evidence="4">
    <location>
        <begin position="85"/>
        <end position="128"/>
    </location>
</feature>
<dbReference type="SUPFAM" id="SSF55120">
    <property type="entry name" value="Pseudouridine synthase"/>
    <property type="match status" value="1"/>
</dbReference>
<dbReference type="PROSITE" id="PS50984">
    <property type="entry name" value="TRUD"/>
    <property type="match status" value="1"/>
</dbReference>
<gene>
    <name evidence="6" type="ORF">AMS68_001475</name>
</gene>
<dbReference type="InterPro" id="IPR011760">
    <property type="entry name" value="PsdUridine_synth_TruD_insert"/>
</dbReference>
<protein>
    <recommendedName>
        <fullName evidence="5">TRUD domain-containing protein</fullName>
    </recommendedName>
</protein>
<dbReference type="PANTHER" id="PTHR13326">
    <property type="entry name" value="TRNA PSEUDOURIDINE SYNTHASE D"/>
    <property type="match status" value="1"/>
</dbReference>
<dbReference type="Pfam" id="PF01142">
    <property type="entry name" value="TruD"/>
    <property type="match status" value="1"/>
</dbReference>
<dbReference type="PROSITE" id="PS01268">
    <property type="entry name" value="UPF0024"/>
    <property type="match status" value="1"/>
</dbReference>
<dbReference type="InterPro" id="IPR020103">
    <property type="entry name" value="PsdUridine_synth_cat_dom_sf"/>
</dbReference>
<dbReference type="InterPro" id="IPR042214">
    <property type="entry name" value="TruD_catalytic"/>
</dbReference>
<evidence type="ECO:0000256" key="3">
    <source>
        <dbReference type="ARBA" id="ARBA00023235"/>
    </source>
</evidence>
<dbReference type="PIRSF" id="PIRSF037016">
    <property type="entry name" value="Pseudouridin_synth_euk_prd"/>
    <property type="match status" value="1"/>
</dbReference>
<keyword evidence="7" id="KW-1185">Reference proteome</keyword>
<feature type="region of interest" description="Disordered" evidence="4">
    <location>
        <begin position="215"/>
        <end position="248"/>
    </location>
</feature>
<dbReference type="GO" id="GO:0003723">
    <property type="term" value="F:RNA binding"/>
    <property type="evidence" value="ECO:0007669"/>
    <property type="project" value="InterPro"/>
</dbReference>
<name>A0A6H0XMW5_9PEZI</name>
<feature type="compositionally biased region" description="Basic and acidic residues" evidence="4">
    <location>
        <begin position="85"/>
        <end position="95"/>
    </location>
</feature>
<sequence length="747" mass="84541">MSHEGTTDETKSQQVTTRVSEPVSNDSRARHQQEEQERAVGITSFASKDVYNLQCIFKQRYTDFQVNEILLSGEVLHLTELAEAPDKKQKQEKTVKPANTTEISEANRTLKRSAEDEDETISKKQKTDVATSGREIDVAVPVKVEISDTDMQMLKELFGENTTTEIVKLYTAVLTHPTRKPRVHATVKTEVIESKSTRTQAHGAIRNIFQSKLETATSQEEPGRMTVRAAPPKSDKQTNGREHNKSKDGVKKGRFLWQELGGEYLHFTLYKENKDTMEVLYFIASQLKMGINSFGFAGTKDRRGVTVQRVSAYRVQKERLLHLTRLARGWRIGNFEYKPSGLELAQLGGNEFVITLRDCRMTGHDNSSAQDKLKKIEQTVSQAASDLGKNGYINYYGLQRFGSYQTGTHIVGMKILQNDLEGAIDSILAYDPAVLPQNHDDTTAATIPKDDIDRAEAIRIWQETHDASRVRDRMPKRFQAESNIIQWLGRKSNGHKQDKDWQGALMCIQRNLRLMYVHAYQSLVWNNAAVKRRELYGDKVVEGDLVVIGDKADDFQKPEDKTDQDGEEVVHPSASEEEGPGEDAFIRARPLSKEEADSGRWDIFDVVLPQPGWDVVYPSNEVGKFYKDFMGSEEGGRLDPNDMRRKWKDASLSGSYRKLMSRPLNGKVEVTTHLYRGEEQVAETDLDRLRKQEVQDETAQGEEKVAVVLKLQLGKSQYATMALRELSKGGAVAYRPEFSADRGRAIQ</sequence>
<feature type="compositionally biased region" description="Basic and acidic residues" evidence="4">
    <location>
        <begin position="551"/>
        <end position="570"/>
    </location>
</feature>
<feature type="compositionally biased region" description="Basic and acidic residues" evidence="4">
    <location>
        <begin position="1"/>
        <end position="11"/>
    </location>
</feature>
<evidence type="ECO:0000313" key="7">
    <source>
        <dbReference type="Proteomes" id="UP000503462"/>
    </source>
</evidence>
<dbReference type="GO" id="GO:0009982">
    <property type="term" value="F:pseudouridine synthase activity"/>
    <property type="evidence" value="ECO:0007669"/>
    <property type="project" value="InterPro"/>
</dbReference>
<dbReference type="CDD" id="cd02576">
    <property type="entry name" value="PseudoU_synth_ScPUS7"/>
    <property type="match status" value="1"/>
</dbReference>
<dbReference type="InterPro" id="IPR020119">
    <property type="entry name" value="PsdUridine_synth_TruD_CS"/>
</dbReference>
<feature type="region of interest" description="Disordered" evidence="4">
    <location>
        <begin position="551"/>
        <end position="583"/>
    </location>
</feature>
<dbReference type="NCBIfam" id="TIGR00094">
    <property type="entry name" value="tRNA_TruD_broad"/>
    <property type="match status" value="1"/>
</dbReference>
<comment type="similarity">
    <text evidence="1">Belongs to the pseudouridine synthase TruD family.</text>
</comment>
<feature type="compositionally biased region" description="Basic and acidic residues" evidence="4">
    <location>
        <begin position="27"/>
        <end position="38"/>
    </location>
</feature>
<evidence type="ECO:0000313" key="6">
    <source>
        <dbReference type="EMBL" id="QIW95957.1"/>
    </source>
</evidence>
<feature type="region of interest" description="Disordered" evidence="4">
    <location>
        <begin position="1"/>
        <end position="38"/>
    </location>
</feature>
<accession>A0A6H0XMW5</accession>
<dbReference type="OrthoDB" id="447290at2759"/>
<feature type="compositionally biased region" description="Polar residues" evidence="4">
    <location>
        <begin position="12"/>
        <end position="26"/>
    </location>
</feature>
<dbReference type="PANTHER" id="PTHR13326:SF21">
    <property type="entry name" value="PSEUDOURIDYLATE SYNTHASE PUS7L"/>
    <property type="match status" value="1"/>
</dbReference>
<feature type="compositionally biased region" description="Polar residues" evidence="4">
    <location>
        <begin position="97"/>
        <end position="107"/>
    </location>
</feature>
<organism evidence="6 7">
    <name type="scientific">Peltaster fructicola</name>
    <dbReference type="NCBI Taxonomy" id="286661"/>
    <lineage>
        <taxon>Eukaryota</taxon>
        <taxon>Fungi</taxon>
        <taxon>Dikarya</taxon>
        <taxon>Ascomycota</taxon>
        <taxon>Pezizomycotina</taxon>
        <taxon>Dothideomycetes</taxon>
        <taxon>Dothideomycetes incertae sedis</taxon>
        <taxon>Peltaster</taxon>
    </lineage>
</organism>
<evidence type="ECO:0000256" key="2">
    <source>
        <dbReference type="ARBA" id="ARBA00022694"/>
    </source>
</evidence>
<dbReference type="GO" id="GO:0001522">
    <property type="term" value="P:pseudouridine synthesis"/>
    <property type="evidence" value="ECO:0007669"/>
    <property type="project" value="InterPro"/>
</dbReference>
<dbReference type="AlphaFoldDB" id="A0A6H0XMW5"/>
<dbReference type="InterPro" id="IPR001656">
    <property type="entry name" value="PsdUridine_synth_TruD"/>
</dbReference>
<dbReference type="GO" id="GO:0005634">
    <property type="term" value="C:nucleus"/>
    <property type="evidence" value="ECO:0007669"/>
    <property type="project" value="TreeGrafter"/>
</dbReference>